<keyword evidence="4" id="KW-1185">Reference proteome</keyword>
<keyword evidence="2" id="KW-1133">Transmembrane helix</keyword>
<feature type="compositionally biased region" description="Basic and acidic residues" evidence="1">
    <location>
        <begin position="176"/>
        <end position="186"/>
    </location>
</feature>
<dbReference type="EMBL" id="SNXZ01000006">
    <property type="protein sequence ID" value="TDP93866.1"/>
    <property type="molecule type" value="Genomic_DNA"/>
</dbReference>
<keyword evidence="2" id="KW-0472">Membrane</keyword>
<accession>A0A4R6S544</accession>
<dbReference type="Proteomes" id="UP000295444">
    <property type="component" value="Unassembled WGS sequence"/>
</dbReference>
<organism evidence="3 4">
    <name type="scientific">Labedaea rhizosphaerae</name>
    <dbReference type="NCBI Taxonomy" id="598644"/>
    <lineage>
        <taxon>Bacteria</taxon>
        <taxon>Bacillati</taxon>
        <taxon>Actinomycetota</taxon>
        <taxon>Actinomycetes</taxon>
        <taxon>Pseudonocardiales</taxon>
        <taxon>Pseudonocardiaceae</taxon>
        <taxon>Labedaea</taxon>
    </lineage>
</organism>
<dbReference type="SUPFAM" id="SSF50998">
    <property type="entry name" value="Quinoprotein alcohol dehydrogenase-like"/>
    <property type="match status" value="1"/>
</dbReference>
<reference evidence="3 4" key="1">
    <citation type="submission" date="2019-03" db="EMBL/GenBank/DDBJ databases">
        <title>Genomic Encyclopedia of Type Strains, Phase IV (KMG-IV): sequencing the most valuable type-strain genomes for metagenomic binning, comparative biology and taxonomic classification.</title>
        <authorList>
            <person name="Goeker M."/>
        </authorList>
    </citation>
    <scope>NUCLEOTIDE SEQUENCE [LARGE SCALE GENOMIC DNA]</scope>
    <source>
        <strain evidence="3 4">DSM 45361</strain>
    </source>
</reference>
<dbReference type="AlphaFoldDB" id="A0A4R6S544"/>
<protein>
    <recommendedName>
        <fullName evidence="5">Pyrroloquinoline-quinone binding quinoprotein</fullName>
    </recommendedName>
</protein>
<dbReference type="InterPro" id="IPR011047">
    <property type="entry name" value="Quinoprotein_ADH-like_sf"/>
</dbReference>
<evidence type="ECO:0008006" key="5">
    <source>
        <dbReference type="Google" id="ProtNLM"/>
    </source>
</evidence>
<feature type="region of interest" description="Disordered" evidence="1">
    <location>
        <begin position="159"/>
        <end position="186"/>
    </location>
</feature>
<evidence type="ECO:0000256" key="2">
    <source>
        <dbReference type="SAM" id="Phobius"/>
    </source>
</evidence>
<evidence type="ECO:0000313" key="4">
    <source>
        <dbReference type="Proteomes" id="UP000295444"/>
    </source>
</evidence>
<proteinExistence type="predicted"/>
<feature type="region of interest" description="Disordered" evidence="1">
    <location>
        <begin position="1"/>
        <end position="33"/>
    </location>
</feature>
<keyword evidence="2" id="KW-0812">Transmembrane</keyword>
<feature type="compositionally biased region" description="Acidic residues" evidence="1">
    <location>
        <begin position="8"/>
        <end position="23"/>
    </location>
</feature>
<feature type="region of interest" description="Disordered" evidence="1">
    <location>
        <begin position="232"/>
        <end position="251"/>
    </location>
</feature>
<comment type="caution">
    <text evidence="3">The sequence shown here is derived from an EMBL/GenBank/DDBJ whole genome shotgun (WGS) entry which is preliminary data.</text>
</comment>
<gene>
    <name evidence="3" type="ORF">EV186_106260</name>
</gene>
<name>A0A4R6S544_LABRH</name>
<dbReference type="OrthoDB" id="5182370at2"/>
<evidence type="ECO:0000313" key="3">
    <source>
        <dbReference type="EMBL" id="TDP93866.1"/>
    </source>
</evidence>
<sequence length="456" mass="48593">MQESTTAGEEDVLAEPALDEPDGPDQPSMPRTRFRRPRDLVAVALIVVAALIAWFVLWQNSDEHATTSQTAAVPIEPPSAPEVFPPSLAEAWRADSPATPQPVVTGTAIVTAAGGEVLGRDPLTGQVRWRYARDLPLCTVATAWSKVVTVYQTDGRLLPSSDPRSGGGCSEVTTLHSDDGERDTARNDDAQLGTHLVYDGNYVTATGPDVLDTWRSDLVLTVEYGRMPDLRNAGKQRVNPETQTSGDRPNECKYGSVGAGGGYVAVIERCSDDIGSDRLSVYKAVGKDDWDIPEVTGSVVVGGHDAQIVAFSGDHIAVALPDPQRLVVYTVEGKQVAEYPLHLPDADLRGSAKGPVVSTAQGPGMIYWYTGSRTIALNQRALTPLWTVDGALGPGTRFAGKLLVPVPGGIDVLDPVTGKKIGTFPVDRGGYTGPVEMDFEGPMVFEQRGATLVALR</sequence>
<feature type="transmembrane region" description="Helical" evidence="2">
    <location>
        <begin position="40"/>
        <end position="58"/>
    </location>
</feature>
<evidence type="ECO:0000256" key="1">
    <source>
        <dbReference type="SAM" id="MobiDB-lite"/>
    </source>
</evidence>
<dbReference type="RefSeq" id="WP_133852861.1">
    <property type="nucleotide sequence ID" value="NZ_SNXZ01000006.1"/>
</dbReference>